<feature type="transmembrane region" description="Helical" evidence="7">
    <location>
        <begin position="222"/>
        <end position="244"/>
    </location>
</feature>
<organism evidence="8 9">
    <name type="scientific">Sulfobacillus benefaciens</name>
    <dbReference type="NCBI Taxonomy" id="453960"/>
    <lineage>
        <taxon>Bacteria</taxon>
        <taxon>Bacillati</taxon>
        <taxon>Bacillota</taxon>
        <taxon>Clostridia</taxon>
        <taxon>Eubacteriales</taxon>
        <taxon>Clostridiales Family XVII. Incertae Sedis</taxon>
        <taxon>Sulfobacillus</taxon>
    </lineage>
</organism>
<feature type="transmembrane region" description="Helical" evidence="7">
    <location>
        <begin position="346"/>
        <end position="369"/>
    </location>
</feature>
<dbReference type="Proteomes" id="UP000242699">
    <property type="component" value="Unassembled WGS sequence"/>
</dbReference>
<keyword evidence="3" id="KW-1003">Cell membrane</keyword>
<keyword evidence="6 7" id="KW-0472">Membrane</keyword>
<comment type="subcellular location">
    <subcellularLocation>
        <location evidence="1">Cell membrane</location>
        <topology evidence="1">Multi-pass membrane protein</topology>
    </subcellularLocation>
</comment>
<dbReference type="SUPFAM" id="SSF103473">
    <property type="entry name" value="MFS general substrate transporter"/>
    <property type="match status" value="1"/>
</dbReference>
<proteinExistence type="predicted"/>
<dbReference type="InterPro" id="IPR010290">
    <property type="entry name" value="TM_effector"/>
</dbReference>
<keyword evidence="4 7" id="KW-0812">Transmembrane</keyword>
<dbReference type="PANTHER" id="PTHR23513">
    <property type="entry name" value="INTEGRAL MEMBRANE EFFLUX PROTEIN-RELATED"/>
    <property type="match status" value="1"/>
</dbReference>
<protein>
    <submittedName>
        <fullName evidence="8">MFS transporter</fullName>
    </submittedName>
</protein>
<evidence type="ECO:0000313" key="8">
    <source>
        <dbReference type="EMBL" id="PSR31315.1"/>
    </source>
</evidence>
<dbReference type="InterPro" id="IPR036259">
    <property type="entry name" value="MFS_trans_sf"/>
</dbReference>
<gene>
    <name evidence="8" type="ORF">C7B43_02805</name>
</gene>
<sequence>MISSLRARGFRWLWMGQLLSQWGSAVFLVMGFWEIQLKAPFLLGVAGIAMALPQLLAVVGGVVVDRLDAGRVMFWTDVIRGTAVALALVWLLFRPGAHLWIIMGVLTVNSLGNALFGPAEAVAVPNLVLDQDLPSANGLYSLTSQLSQAIGSGIGGAAIAAVGISLVFGIDMASFWFSALAIFMMMISSKSLEVNKNLGEPHSGSFRVMVSEGWRALSRMHWVIVLLPLVLLTNFTFAGGLILLPYWMRHDLHSTALWYGVTEGAWSLGMLGGSMAARWLGRWPLRKTISVLGVTQGIIMALFALSHVPWESVLALFFGGICNGSTNALIMTLFQRLIPESVRGRAFGLLITMVTAATPLAMGVAGLSIAVIPTVWWYLAMAVTDVMFGVGLWRVAPSETRMEGQSVTANQS</sequence>
<feature type="transmembrane region" description="Helical" evidence="7">
    <location>
        <begin position="39"/>
        <end position="62"/>
    </location>
</feature>
<accession>A0A2T2X9Z7</accession>
<evidence type="ECO:0000256" key="6">
    <source>
        <dbReference type="ARBA" id="ARBA00023136"/>
    </source>
</evidence>
<feature type="transmembrane region" description="Helical" evidence="7">
    <location>
        <begin position="314"/>
        <end position="334"/>
    </location>
</feature>
<evidence type="ECO:0000256" key="4">
    <source>
        <dbReference type="ARBA" id="ARBA00022692"/>
    </source>
</evidence>
<dbReference type="Gene3D" id="1.20.1250.20">
    <property type="entry name" value="MFS general substrate transporter like domains"/>
    <property type="match status" value="1"/>
</dbReference>
<dbReference type="GO" id="GO:0005886">
    <property type="term" value="C:plasma membrane"/>
    <property type="evidence" value="ECO:0007669"/>
    <property type="project" value="UniProtKB-SubCell"/>
</dbReference>
<dbReference type="EMBL" id="PXYT01000003">
    <property type="protein sequence ID" value="PSR31315.1"/>
    <property type="molecule type" value="Genomic_DNA"/>
</dbReference>
<feature type="transmembrane region" description="Helical" evidence="7">
    <location>
        <begin position="12"/>
        <end position="33"/>
    </location>
</feature>
<dbReference type="PANTHER" id="PTHR23513:SF6">
    <property type="entry name" value="MAJOR FACILITATOR SUPERFAMILY ASSOCIATED DOMAIN-CONTAINING PROTEIN"/>
    <property type="match status" value="1"/>
</dbReference>
<reference evidence="8 9" key="1">
    <citation type="journal article" date="2014" name="BMC Genomics">
        <title>Comparison of environmental and isolate Sulfobacillus genomes reveals diverse carbon, sulfur, nitrogen, and hydrogen metabolisms.</title>
        <authorList>
            <person name="Justice N.B."/>
            <person name="Norman A."/>
            <person name="Brown C.T."/>
            <person name="Singh A."/>
            <person name="Thomas B.C."/>
            <person name="Banfield J.F."/>
        </authorList>
    </citation>
    <scope>NUCLEOTIDE SEQUENCE [LARGE SCALE GENOMIC DNA]</scope>
    <source>
        <strain evidence="8">AMDSBA1</strain>
    </source>
</reference>
<evidence type="ECO:0000256" key="7">
    <source>
        <dbReference type="SAM" id="Phobius"/>
    </source>
</evidence>
<evidence type="ECO:0000256" key="5">
    <source>
        <dbReference type="ARBA" id="ARBA00022989"/>
    </source>
</evidence>
<dbReference type="CDD" id="cd06173">
    <property type="entry name" value="MFS_MefA_like"/>
    <property type="match status" value="1"/>
</dbReference>
<evidence type="ECO:0000256" key="2">
    <source>
        <dbReference type="ARBA" id="ARBA00022448"/>
    </source>
</evidence>
<evidence type="ECO:0000256" key="3">
    <source>
        <dbReference type="ARBA" id="ARBA00022475"/>
    </source>
</evidence>
<dbReference type="Pfam" id="PF05977">
    <property type="entry name" value="MFS_3"/>
    <property type="match status" value="1"/>
</dbReference>
<feature type="transmembrane region" description="Helical" evidence="7">
    <location>
        <begin position="375"/>
        <end position="396"/>
    </location>
</feature>
<keyword evidence="2" id="KW-0813">Transport</keyword>
<evidence type="ECO:0000313" key="9">
    <source>
        <dbReference type="Proteomes" id="UP000242699"/>
    </source>
</evidence>
<name>A0A2T2X9Z7_9FIRM</name>
<comment type="caution">
    <text evidence="8">The sequence shown here is derived from an EMBL/GenBank/DDBJ whole genome shotgun (WGS) entry which is preliminary data.</text>
</comment>
<dbReference type="AlphaFoldDB" id="A0A2T2X9Z7"/>
<keyword evidence="5 7" id="KW-1133">Transmembrane helix</keyword>
<feature type="transmembrane region" description="Helical" evidence="7">
    <location>
        <begin position="256"/>
        <end position="277"/>
    </location>
</feature>
<evidence type="ECO:0000256" key="1">
    <source>
        <dbReference type="ARBA" id="ARBA00004651"/>
    </source>
</evidence>
<feature type="transmembrane region" description="Helical" evidence="7">
    <location>
        <begin position="289"/>
        <end position="308"/>
    </location>
</feature>